<dbReference type="EnsemblPlants" id="ORGLA02G0018300.1">
    <property type="protein sequence ID" value="ORGLA02G0018300.1"/>
    <property type="gene ID" value="ORGLA02G0018300"/>
</dbReference>
<name>I1NWS7_ORYGL</name>
<accession>I1NWS7</accession>
<sequence>MMPLRADEGLRCIYNAGCWIMRKRGNGVKNLYFYIWKRNSSYILRGAFVSCNLLLCGVNQRTRKVIYKHLLLLFTQNRDVVMVKTNETPFRSNSYTFFKF</sequence>
<reference evidence="1 2" key="2">
    <citation type="submission" date="2018-04" db="EMBL/GenBank/DDBJ databases">
        <title>OglaRS2 (Oryza glaberrima Reference Sequence Version 2).</title>
        <authorList>
            <person name="Zhang J."/>
            <person name="Kudrna D."/>
            <person name="Lee S."/>
            <person name="Talag J."/>
            <person name="Rajasekar S."/>
            <person name="Wing R.A."/>
        </authorList>
    </citation>
    <scope>NUCLEOTIDE SEQUENCE [LARGE SCALE GENOMIC DNA]</scope>
    <source>
        <strain evidence="1 2">cv. IRGC 96717</strain>
    </source>
</reference>
<evidence type="ECO:0000313" key="2">
    <source>
        <dbReference type="Proteomes" id="UP000007306"/>
    </source>
</evidence>
<keyword evidence="2" id="KW-1185">Reference proteome</keyword>
<protein>
    <submittedName>
        <fullName evidence="1">Uncharacterized protein</fullName>
    </submittedName>
</protein>
<dbReference type="Proteomes" id="UP000007306">
    <property type="component" value="Chromosome 2"/>
</dbReference>
<organism evidence="1 2">
    <name type="scientific">Oryza glaberrima</name>
    <name type="common">African rice</name>
    <dbReference type="NCBI Taxonomy" id="4538"/>
    <lineage>
        <taxon>Eukaryota</taxon>
        <taxon>Viridiplantae</taxon>
        <taxon>Streptophyta</taxon>
        <taxon>Embryophyta</taxon>
        <taxon>Tracheophyta</taxon>
        <taxon>Spermatophyta</taxon>
        <taxon>Magnoliopsida</taxon>
        <taxon>Liliopsida</taxon>
        <taxon>Poales</taxon>
        <taxon>Poaceae</taxon>
        <taxon>BOP clade</taxon>
        <taxon>Oryzoideae</taxon>
        <taxon>Oryzeae</taxon>
        <taxon>Oryzinae</taxon>
        <taxon>Oryza</taxon>
    </lineage>
</organism>
<proteinExistence type="predicted"/>
<dbReference type="AlphaFoldDB" id="I1NWS7"/>
<reference evidence="1" key="1">
    <citation type="submission" date="2015-06" db="UniProtKB">
        <authorList>
            <consortium name="EnsemblPlants"/>
        </authorList>
    </citation>
    <scope>IDENTIFICATION</scope>
</reference>
<dbReference type="Gramene" id="ORGLA02G0018300.1">
    <property type="protein sequence ID" value="ORGLA02G0018300.1"/>
    <property type="gene ID" value="ORGLA02G0018300"/>
</dbReference>
<evidence type="ECO:0000313" key="1">
    <source>
        <dbReference type="EnsemblPlants" id="ORGLA02G0018300.1"/>
    </source>
</evidence>
<dbReference type="HOGENOM" id="CLU_2310503_0_0_1"/>